<organism evidence="1 2">
    <name type="scientific">Rhizophagus irregularis</name>
    <dbReference type="NCBI Taxonomy" id="588596"/>
    <lineage>
        <taxon>Eukaryota</taxon>
        <taxon>Fungi</taxon>
        <taxon>Fungi incertae sedis</taxon>
        <taxon>Mucoromycota</taxon>
        <taxon>Glomeromycotina</taxon>
        <taxon>Glomeromycetes</taxon>
        <taxon>Glomerales</taxon>
        <taxon>Glomeraceae</taxon>
        <taxon>Rhizophagus</taxon>
    </lineage>
</organism>
<dbReference type="VEuPathDB" id="FungiDB:FUN_022672"/>
<gene>
    <name evidence="1" type="ORF">RhiirC2_792561</name>
</gene>
<dbReference type="VEuPathDB" id="FungiDB:RhiirA1_471009"/>
<dbReference type="EMBL" id="LLXL01002397">
    <property type="protein sequence ID" value="PKK60944.1"/>
    <property type="molecule type" value="Genomic_DNA"/>
</dbReference>
<name>A0A2N1MH44_9GLOM</name>
<evidence type="ECO:0000313" key="2">
    <source>
        <dbReference type="Proteomes" id="UP000233469"/>
    </source>
</evidence>
<sequence length="706" mass="83456">MEFSEWHSLIQNYWNAVSHEDFAVRFKNIKEIYEFIDLGKRIATLKETIDRSFQRHEELIKQEIRSNLQNWSPNDTSDKIDKIRDKCLNLIEKDLEGVPGCNNQNCDECMKTHKENIDLEEYLKSKNNEKCEMETKQTIKKYTNLNRNRISAGLKQVLKASIIRKGISSESLDIINNNLENILKCMPNRRFSDYERKQKVEQVWNILRNHILSRDDVTSIAKEIDKEVEEEYSNSELYSRYKTNTLPDLSKQKAYKIINLIINMRVSPYMELNDLEALHHKLDNLIDIIFKERAAYNFYHGIVRDLKKEISKIILPSNFLPEFKWKVHLYALLKFKPKMIKYQEEWDKENTPLGMLDQKKDEYLKIIDTRLQYGHRLISEGHIAGDYLLRVIHKKAMNAGNRERINEVLGLSWLTNAETIRLKYFGELASQVQSGNKDKAIQYFLNPKWRIEAWFESQVDGHTSGKPRKKYEETFDAEFKRVFQEIRNCQKFEGIKNFINSYMIQVDYVDYKLDLNGNQITESDFKILRDNIEKELTTKGSRRNEPFQNPSNDKTVMGRIGCTESCTWCGALCWGNRDHHVDSNSTKVHHTSHQPSGLSLVIYHSSKELDACPCHKTGDDWDVWYKGKGPIKWRVAKINDYSDWKFEAHCIHHFDKLMCWFFDKLHVDLAKHRKDAKPASYGKLREYECVGLDYYSIMSTLREKIR</sequence>
<protein>
    <submittedName>
        <fullName evidence="1">Uncharacterized protein</fullName>
    </submittedName>
</protein>
<accession>A0A2N1MH44</accession>
<dbReference type="AlphaFoldDB" id="A0A2N1MH44"/>
<dbReference type="Proteomes" id="UP000233469">
    <property type="component" value="Unassembled WGS sequence"/>
</dbReference>
<dbReference type="OrthoDB" id="2303236at2759"/>
<evidence type="ECO:0000313" key="1">
    <source>
        <dbReference type="EMBL" id="PKK60944.1"/>
    </source>
</evidence>
<dbReference type="VEuPathDB" id="FungiDB:RhiirFUN_000249"/>
<proteinExistence type="predicted"/>
<reference evidence="1 2" key="1">
    <citation type="submission" date="2016-04" db="EMBL/GenBank/DDBJ databases">
        <title>Genome analyses suggest a sexual origin of heterokaryosis in a supposedly ancient asexual fungus.</title>
        <authorList>
            <person name="Ropars J."/>
            <person name="Sedzielewska K."/>
            <person name="Noel J."/>
            <person name="Charron P."/>
            <person name="Farinelli L."/>
            <person name="Marton T."/>
            <person name="Kruger M."/>
            <person name="Pelin A."/>
            <person name="Brachmann A."/>
            <person name="Corradi N."/>
        </authorList>
    </citation>
    <scope>NUCLEOTIDE SEQUENCE [LARGE SCALE GENOMIC DNA]</scope>
    <source>
        <strain evidence="1 2">C2</strain>
    </source>
</reference>
<comment type="caution">
    <text evidence="1">The sequence shown here is derived from an EMBL/GenBank/DDBJ whole genome shotgun (WGS) entry which is preliminary data.</text>
</comment>
<reference evidence="1 2" key="2">
    <citation type="submission" date="2017-10" db="EMBL/GenBank/DDBJ databases">
        <title>Extensive intraspecific genome diversity in a model arbuscular mycorrhizal fungus.</title>
        <authorList>
            <person name="Chen E.C.H."/>
            <person name="Morin E."/>
            <person name="Baudet D."/>
            <person name="Noel J."/>
            <person name="Ndikumana S."/>
            <person name="Charron P."/>
            <person name="St-Onge C."/>
            <person name="Giorgi J."/>
            <person name="Grigoriev I.V."/>
            <person name="Roux C."/>
            <person name="Martin F.M."/>
            <person name="Corradi N."/>
        </authorList>
    </citation>
    <scope>NUCLEOTIDE SEQUENCE [LARGE SCALE GENOMIC DNA]</scope>
    <source>
        <strain evidence="1 2">C2</strain>
    </source>
</reference>